<gene>
    <name evidence="1" type="ORF">HU200_066941</name>
</gene>
<protein>
    <submittedName>
        <fullName evidence="1">Uncharacterized protein</fullName>
    </submittedName>
</protein>
<comment type="caution">
    <text evidence="1">The sequence shown here is derived from an EMBL/GenBank/DDBJ whole genome shotgun (WGS) entry which is preliminary data.</text>
</comment>
<proteinExistence type="predicted"/>
<name>A0A835A094_9POAL</name>
<dbReference type="Proteomes" id="UP000636709">
    <property type="component" value="Unassembled WGS sequence"/>
</dbReference>
<dbReference type="AlphaFoldDB" id="A0A835A094"/>
<accession>A0A835A094</accession>
<reference evidence="1" key="1">
    <citation type="submission" date="2020-07" db="EMBL/GenBank/DDBJ databases">
        <title>Genome sequence and genetic diversity analysis of an under-domesticated orphan crop, white fonio (Digitaria exilis).</title>
        <authorList>
            <person name="Bennetzen J.L."/>
            <person name="Chen S."/>
            <person name="Ma X."/>
            <person name="Wang X."/>
            <person name="Yssel A.E.J."/>
            <person name="Chaluvadi S.R."/>
            <person name="Johnson M."/>
            <person name="Gangashetty P."/>
            <person name="Hamidou F."/>
            <person name="Sanogo M.D."/>
            <person name="Zwaenepoel A."/>
            <person name="Wallace J."/>
            <person name="Van De Peer Y."/>
            <person name="Van Deynze A."/>
        </authorList>
    </citation>
    <scope>NUCLEOTIDE SEQUENCE</scope>
    <source>
        <tissue evidence="1">Leaves</tissue>
    </source>
</reference>
<keyword evidence="2" id="KW-1185">Reference proteome</keyword>
<sequence length="66" mass="7174">MTCCLRPSFYGRSCALALLICTAVFFPGLLSGAHCFGIRAGFDSSLFFYNTLFDAYSQHGLVAPAR</sequence>
<evidence type="ECO:0000313" key="2">
    <source>
        <dbReference type="Proteomes" id="UP000636709"/>
    </source>
</evidence>
<evidence type="ECO:0000313" key="1">
    <source>
        <dbReference type="EMBL" id="KAF8643174.1"/>
    </source>
</evidence>
<organism evidence="1 2">
    <name type="scientific">Digitaria exilis</name>
    <dbReference type="NCBI Taxonomy" id="1010633"/>
    <lineage>
        <taxon>Eukaryota</taxon>
        <taxon>Viridiplantae</taxon>
        <taxon>Streptophyta</taxon>
        <taxon>Embryophyta</taxon>
        <taxon>Tracheophyta</taxon>
        <taxon>Spermatophyta</taxon>
        <taxon>Magnoliopsida</taxon>
        <taxon>Liliopsida</taxon>
        <taxon>Poales</taxon>
        <taxon>Poaceae</taxon>
        <taxon>PACMAD clade</taxon>
        <taxon>Panicoideae</taxon>
        <taxon>Panicodae</taxon>
        <taxon>Paniceae</taxon>
        <taxon>Anthephorinae</taxon>
        <taxon>Digitaria</taxon>
    </lineage>
</organism>
<dbReference type="EMBL" id="JACEFO010003223">
    <property type="protein sequence ID" value="KAF8643174.1"/>
    <property type="molecule type" value="Genomic_DNA"/>
</dbReference>